<gene>
    <name evidence="1" type="ORF">INP59_14340</name>
</gene>
<dbReference type="Proteomes" id="UP000593818">
    <property type="component" value="Chromosome"/>
</dbReference>
<proteinExistence type="predicted"/>
<sequence length="238" mass="25523">MSCTWPIDRSCLPEAETPEARVKQRHAEDLAVSVLWALSGRQFGQCPVIARPCPTACTSTTGSYGPGWFPVFTDGQWRNLTCGCRGSCSASGPTVVHLPGPVGEVLTVTVAGVTLDDAAYQLEGDRLYRVDGEPWPDQDLGSPSGSAGTWSVTYTRGVPVPEGVGTLVGILAKEFLDACGGGKCRLPRRVQSMTRNNVSYQMVDPTDIYRSGKTGIPEIDLWLAAVNPTALQQRPVVR</sequence>
<accession>A0A7M2XHH7</accession>
<name>A0A7M2XHH7_9NOCA</name>
<evidence type="ECO:0008006" key="3">
    <source>
        <dbReference type="Google" id="ProtNLM"/>
    </source>
</evidence>
<dbReference type="AlphaFoldDB" id="A0A7M2XHH7"/>
<dbReference type="RefSeq" id="WP_193902206.1">
    <property type="nucleotide sequence ID" value="NZ_CP063450.1"/>
</dbReference>
<protein>
    <recommendedName>
        <fullName evidence="3">Head-to-tail adaptor</fullName>
    </recommendedName>
</protein>
<evidence type="ECO:0000313" key="2">
    <source>
        <dbReference type="Proteomes" id="UP000593818"/>
    </source>
</evidence>
<reference evidence="1 2" key="1">
    <citation type="submission" date="2020-10" db="EMBL/GenBank/DDBJ databases">
        <title>Whole genome sequence of oil-degrading bacteria Rhodococcus pyridinivorans strain 5Ap.</title>
        <authorList>
            <person name="Akhremchuk A.E."/>
            <person name="Valentovich L.N."/>
            <person name="Charniauskaya M.I."/>
            <person name="Bukliarevich H.A."/>
            <person name="Titok M.A."/>
        </authorList>
    </citation>
    <scope>NUCLEOTIDE SEQUENCE [LARGE SCALE GENOMIC DNA]</scope>
    <source>
        <strain evidence="1 2">5Ap</strain>
    </source>
</reference>
<dbReference type="EMBL" id="CP063450">
    <property type="protein sequence ID" value="QOV97155.1"/>
    <property type="molecule type" value="Genomic_DNA"/>
</dbReference>
<evidence type="ECO:0000313" key="1">
    <source>
        <dbReference type="EMBL" id="QOV97155.1"/>
    </source>
</evidence>
<organism evidence="1 2">
    <name type="scientific">Rhodococcus pyridinivorans</name>
    <dbReference type="NCBI Taxonomy" id="103816"/>
    <lineage>
        <taxon>Bacteria</taxon>
        <taxon>Bacillati</taxon>
        <taxon>Actinomycetota</taxon>
        <taxon>Actinomycetes</taxon>
        <taxon>Mycobacteriales</taxon>
        <taxon>Nocardiaceae</taxon>
        <taxon>Rhodococcus</taxon>
    </lineage>
</organism>
<keyword evidence="2" id="KW-1185">Reference proteome</keyword>